<dbReference type="EMBL" id="FCOK02000013">
    <property type="protein sequence ID" value="SAL30878.1"/>
    <property type="molecule type" value="Genomic_DNA"/>
</dbReference>
<dbReference type="Gene3D" id="3.20.20.140">
    <property type="entry name" value="Metal-dependent hydrolases"/>
    <property type="match status" value="1"/>
</dbReference>
<evidence type="ECO:0000256" key="3">
    <source>
        <dbReference type="ARBA" id="ARBA00008829"/>
    </source>
</evidence>
<dbReference type="AlphaFoldDB" id="A0A158GFH5"/>
<dbReference type="PROSITE" id="PS00482">
    <property type="entry name" value="DIHYDROOROTASE_1"/>
    <property type="match status" value="1"/>
</dbReference>
<organism evidence="8 9">
    <name type="scientific">Caballeronia udeis</name>
    <dbReference type="NCBI Taxonomy" id="1232866"/>
    <lineage>
        <taxon>Bacteria</taxon>
        <taxon>Pseudomonadati</taxon>
        <taxon>Pseudomonadota</taxon>
        <taxon>Betaproteobacteria</taxon>
        <taxon>Burkholderiales</taxon>
        <taxon>Burkholderiaceae</taxon>
        <taxon>Caballeronia</taxon>
    </lineage>
</organism>
<evidence type="ECO:0000256" key="4">
    <source>
        <dbReference type="ARBA" id="ARBA00010286"/>
    </source>
</evidence>
<accession>A0A158GFH5</accession>
<evidence type="ECO:0000259" key="7">
    <source>
        <dbReference type="Pfam" id="PF01979"/>
    </source>
</evidence>
<comment type="function">
    <text evidence="2">Catalyzes the reversible cyclization of carbamoyl aspartate to dihydroorotate.</text>
</comment>
<dbReference type="GO" id="GO:0006145">
    <property type="term" value="P:purine nucleobase catabolic process"/>
    <property type="evidence" value="ECO:0007669"/>
    <property type="project" value="TreeGrafter"/>
</dbReference>
<dbReference type="PROSITE" id="PS00483">
    <property type="entry name" value="DIHYDROOROTASE_2"/>
    <property type="match status" value="1"/>
</dbReference>
<evidence type="ECO:0000256" key="5">
    <source>
        <dbReference type="ARBA" id="ARBA00022723"/>
    </source>
</evidence>
<proteinExistence type="inferred from homology"/>
<dbReference type="PANTHER" id="PTHR43668">
    <property type="entry name" value="ALLANTOINASE"/>
    <property type="match status" value="1"/>
</dbReference>
<dbReference type="GO" id="GO:0005737">
    <property type="term" value="C:cytoplasm"/>
    <property type="evidence" value="ECO:0007669"/>
    <property type="project" value="TreeGrafter"/>
</dbReference>
<dbReference type="Pfam" id="PF01979">
    <property type="entry name" value="Amidohydro_1"/>
    <property type="match status" value="1"/>
</dbReference>
<evidence type="ECO:0000256" key="2">
    <source>
        <dbReference type="ARBA" id="ARBA00002368"/>
    </source>
</evidence>
<name>A0A158GFH5_9BURK</name>
<dbReference type="InterPro" id="IPR006680">
    <property type="entry name" value="Amidohydro-rel"/>
</dbReference>
<dbReference type="SUPFAM" id="SSF51338">
    <property type="entry name" value="Composite domain of metallo-dependent hydrolases"/>
    <property type="match status" value="1"/>
</dbReference>
<protein>
    <submittedName>
        <fullName evidence="8">Dihydroorotase</fullName>
    </submittedName>
</protein>
<dbReference type="OrthoDB" id="5687299at2"/>
<dbReference type="InterPro" id="IPR050138">
    <property type="entry name" value="DHOase/Allantoinase_Hydrolase"/>
</dbReference>
<dbReference type="PANTHER" id="PTHR43668:SF2">
    <property type="entry name" value="ALLANTOINASE"/>
    <property type="match status" value="1"/>
</dbReference>
<keyword evidence="6" id="KW-0378">Hydrolase</keyword>
<evidence type="ECO:0000256" key="1">
    <source>
        <dbReference type="ARBA" id="ARBA00001947"/>
    </source>
</evidence>
<reference evidence="8 9" key="1">
    <citation type="submission" date="2016-01" db="EMBL/GenBank/DDBJ databases">
        <authorList>
            <person name="Oliw E.H."/>
        </authorList>
    </citation>
    <scope>NUCLEOTIDE SEQUENCE [LARGE SCALE GENOMIC DNA]</scope>
    <source>
        <strain evidence="8">LMG 27134</strain>
    </source>
</reference>
<comment type="similarity">
    <text evidence="3">Belongs to the metallo-dependent hydrolases superfamily. Hydantoinase/dihydropyrimidinase family.</text>
</comment>
<dbReference type="RefSeq" id="WP_062085206.1">
    <property type="nucleotide sequence ID" value="NZ_FCOK02000013.1"/>
</dbReference>
<dbReference type="InterPro" id="IPR032466">
    <property type="entry name" value="Metal_Hydrolase"/>
</dbReference>
<dbReference type="Proteomes" id="UP000054683">
    <property type="component" value="Unassembled WGS sequence"/>
</dbReference>
<dbReference type="GO" id="GO:0004038">
    <property type="term" value="F:allantoinase activity"/>
    <property type="evidence" value="ECO:0007669"/>
    <property type="project" value="TreeGrafter"/>
</dbReference>
<evidence type="ECO:0000313" key="9">
    <source>
        <dbReference type="Proteomes" id="UP000054683"/>
    </source>
</evidence>
<dbReference type="Gene3D" id="2.30.40.10">
    <property type="entry name" value="Urease, subunit C, domain 1"/>
    <property type="match status" value="1"/>
</dbReference>
<sequence>MFDLLLRGGTVINATGALRADLGVMGGRVAALLAPGEPAAARAEHRVGGCYLLPGLVDAHVHLREPGLTHKEDFTSGTRAAAAGGVTTLLDMPTDEPWTSTARELRDKMRSAAGRLHVDVGFQVALRHDLADLESTRALNPVSFEVFTADVPAAFLHETQSDLVRALKALAPLGILACVSPGDQSILNAAMGDGSIAAFLASRPPLAEASGIARAVLAAADTGARVHVRQTNSALGIDTWRRLRDLADVSIETTPQCLFFTAADYAQHGANLKASPPMRERADVEAMRAAMRDGLIDIIATDHAPHAREEKAAHYDAFADVPGGMPGVQTLLATMLHFVATGDIDLPALVRMCSANPAQRFGLGERKGALMPGRDADILVLDPAQTTRITNAGQLSRAAYTPFDGMQVQGRLTAVYLRGVQVDDMKPAGQVIGDEAHGHA</sequence>
<comment type="cofactor">
    <cofactor evidence="1">
        <name>Zn(2+)</name>
        <dbReference type="ChEBI" id="CHEBI:29105"/>
    </cofactor>
</comment>
<dbReference type="InterPro" id="IPR011059">
    <property type="entry name" value="Metal-dep_hydrolase_composite"/>
</dbReference>
<keyword evidence="5" id="KW-0479">Metal-binding</keyword>
<gene>
    <name evidence="8" type="ORF">AWB69_02569</name>
</gene>
<evidence type="ECO:0000256" key="6">
    <source>
        <dbReference type="ARBA" id="ARBA00022801"/>
    </source>
</evidence>
<dbReference type="GO" id="GO:0046872">
    <property type="term" value="F:metal ion binding"/>
    <property type="evidence" value="ECO:0007669"/>
    <property type="project" value="UniProtKB-KW"/>
</dbReference>
<dbReference type="SUPFAM" id="SSF51556">
    <property type="entry name" value="Metallo-dependent hydrolases"/>
    <property type="match status" value="1"/>
</dbReference>
<dbReference type="FunFam" id="3.20.20.140:FF:000174">
    <property type="entry name" value="Dihydropyrimidinase-related protein 2"/>
    <property type="match status" value="1"/>
</dbReference>
<evidence type="ECO:0000313" key="8">
    <source>
        <dbReference type="EMBL" id="SAL30878.1"/>
    </source>
</evidence>
<comment type="similarity">
    <text evidence="4">Belongs to the metallo-dependent hydrolases superfamily. DHOase family. Class I DHOase subfamily.</text>
</comment>
<dbReference type="InterPro" id="IPR002195">
    <property type="entry name" value="Dihydroorotase_CS"/>
</dbReference>
<feature type="domain" description="Amidohydrolase-related" evidence="7">
    <location>
        <begin position="51"/>
        <end position="422"/>
    </location>
</feature>